<feature type="domain" description="Gamma-glutamylcyclotransferase AIG2-like" evidence="1">
    <location>
        <begin position="226"/>
        <end position="319"/>
    </location>
</feature>
<dbReference type="InterPro" id="IPR013024">
    <property type="entry name" value="GGCT-like"/>
</dbReference>
<dbReference type="GO" id="GO:0016740">
    <property type="term" value="F:transferase activity"/>
    <property type="evidence" value="ECO:0007669"/>
    <property type="project" value="UniProtKB-KW"/>
</dbReference>
<dbReference type="InterPro" id="IPR036568">
    <property type="entry name" value="GGCT-like_sf"/>
</dbReference>
<dbReference type="Gene3D" id="3.10.490.10">
    <property type="entry name" value="Gamma-glutamyl cyclotransferase-like"/>
    <property type="match status" value="1"/>
</dbReference>
<dbReference type="InterPro" id="IPR009288">
    <property type="entry name" value="AIG2-like_dom"/>
</dbReference>
<keyword evidence="3" id="KW-1185">Reference proteome</keyword>
<keyword evidence="2" id="KW-0808">Transferase</keyword>
<dbReference type="CDD" id="cd06661">
    <property type="entry name" value="GGCT_like"/>
    <property type="match status" value="1"/>
</dbReference>
<dbReference type="RefSeq" id="WP_084429249.1">
    <property type="nucleotide sequence ID" value="NZ_FWXV01000004.1"/>
</dbReference>
<dbReference type="SUPFAM" id="SSF110857">
    <property type="entry name" value="Gamma-glutamyl cyclotransferase-like"/>
    <property type="match status" value="1"/>
</dbReference>
<name>A0A1W2EUW5_KIBAR</name>
<proteinExistence type="predicted"/>
<evidence type="ECO:0000313" key="2">
    <source>
        <dbReference type="EMBL" id="SMD13504.1"/>
    </source>
</evidence>
<dbReference type="EMBL" id="FWXV01000004">
    <property type="protein sequence ID" value="SMD13504.1"/>
    <property type="molecule type" value="Genomic_DNA"/>
</dbReference>
<dbReference type="OrthoDB" id="7626403at2"/>
<accession>A0A1W2EUW5</accession>
<evidence type="ECO:0000313" key="3">
    <source>
        <dbReference type="Proteomes" id="UP000192674"/>
    </source>
</evidence>
<protein>
    <submittedName>
        <fullName evidence="2">Uncharacterized conserved protein YtfP, gamma-glutamylcyclotransferase (GGCT)/AIG2-like family</fullName>
    </submittedName>
</protein>
<evidence type="ECO:0000259" key="1">
    <source>
        <dbReference type="Pfam" id="PF06094"/>
    </source>
</evidence>
<gene>
    <name evidence="2" type="ORF">SAMN05661093_04864</name>
</gene>
<dbReference type="Proteomes" id="UP000192674">
    <property type="component" value="Unassembled WGS sequence"/>
</dbReference>
<dbReference type="Pfam" id="PF06094">
    <property type="entry name" value="GGACT"/>
    <property type="match status" value="1"/>
</dbReference>
<reference evidence="2 3" key="1">
    <citation type="submission" date="2017-04" db="EMBL/GenBank/DDBJ databases">
        <authorList>
            <person name="Afonso C.L."/>
            <person name="Miller P.J."/>
            <person name="Scott M.A."/>
            <person name="Spackman E."/>
            <person name="Goraichik I."/>
            <person name="Dimitrov K.M."/>
            <person name="Suarez D.L."/>
            <person name="Swayne D.E."/>
        </authorList>
    </citation>
    <scope>NUCLEOTIDE SEQUENCE [LARGE SCALE GENOMIC DNA]</scope>
    <source>
        <strain evidence="2 3">DSM 43828</strain>
    </source>
</reference>
<sequence length="322" mass="35123">MSTFTDADYPAAPYPGTRPPFSYVHLDGKGWRVTPDDDLDEWLTKHNAATLAERVPVLTYGSNANPSKITWLRENLGLEGPVVVLRATCTGLSAVWAAGLRVVDTQRPVTLAAMPNVTEVHAVWMADPAQVAVLDICEGRGDRYQLSRLHSGRVQLDDGSIWDGLLAYTGKAEIRWPLLVSGAPVRLAEIGQQQARDLVGTAAPVMGLDVSVVDGPPEPDEFPARVFVYGTLKPGESAWELVEPWVDGEPYQASITGEVFDTGFGYPGLKRGTDQVAGWVLPLRSPKAALATLDSYEGDEYRRIRVKTPGGTICWAYTWKFA</sequence>
<organism evidence="2 3">
    <name type="scientific">Kibdelosporangium aridum</name>
    <dbReference type="NCBI Taxonomy" id="2030"/>
    <lineage>
        <taxon>Bacteria</taxon>
        <taxon>Bacillati</taxon>
        <taxon>Actinomycetota</taxon>
        <taxon>Actinomycetes</taxon>
        <taxon>Pseudonocardiales</taxon>
        <taxon>Pseudonocardiaceae</taxon>
        <taxon>Kibdelosporangium</taxon>
    </lineage>
</organism>
<dbReference type="AlphaFoldDB" id="A0A1W2EUW5"/>